<dbReference type="EMBL" id="CP113797">
    <property type="protein sequence ID" value="WAL62146.1"/>
    <property type="molecule type" value="Genomic_DNA"/>
</dbReference>
<proteinExistence type="predicted"/>
<feature type="domain" description="HTH cro/C1-type" evidence="1">
    <location>
        <begin position="649"/>
        <end position="688"/>
    </location>
</feature>
<dbReference type="SUPFAM" id="SSF47413">
    <property type="entry name" value="lambda repressor-like DNA-binding domains"/>
    <property type="match status" value="1"/>
</dbReference>
<organism evidence="2 3">
    <name type="scientific">Thermocoleostomius sinensis A174</name>
    <dbReference type="NCBI Taxonomy" id="2016057"/>
    <lineage>
        <taxon>Bacteria</taxon>
        <taxon>Bacillati</taxon>
        <taxon>Cyanobacteriota</taxon>
        <taxon>Cyanophyceae</taxon>
        <taxon>Oculatellales</taxon>
        <taxon>Oculatellaceae</taxon>
        <taxon>Thermocoleostomius</taxon>
    </lineage>
</organism>
<reference evidence="2" key="1">
    <citation type="submission" date="2022-12" db="EMBL/GenBank/DDBJ databases">
        <title>Polyphasic identification of a Novel Hot-Spring Cyanobacterium Ocullathermofonsia sinensis gen nov. sp. nov. and Genomic Insights on its Adaptations to the Thermal Habitat.</title>
        <authorList>
            <person name="Daroch M."/>
            <person name="Tang J."/>
            <person name="Jiang Y."/>
        </authorList>
    </citation>
    <scope>NUCLEOTIDE SEQUENCE</scope>
    <source>
        <strain evidence="2">PKUAC-SCTA174</strain>
    </source>
</reference>
<dbReference type="PROSITE" id="PS50943">
    <property type="entry name" value="HTH_CROC1"/>
    <property type="match status" value="1"/>
</dbReference>
<name>A0A9E9C6D0_9CYAN</name>
<accession>A0A9E9C6D0</accession>
<evidence type="ECO:0000313" key="3">
    <source>
        <dbReference type="Proteomes" id="UP001163152"/>
    </source>
</evidence>
<dbReference type="Pfam" id="PF13560">
    <property type="entry name" value="HTH_31"/>
    <property type="match status" value="1"/>
</dbReference>
<evidence type="ECO:0000259" key="1">
    <source>
        <dbReference type="PROSITE" id="PS50943"/>
    </source>
</evidence>
<dbReference type="Proteomes" id="UP001163152">
    <property type="component" value="Chromosome"/>
</dbReference>
<keyword evidence="3" id="KW-1185">Reference proteome</keyword>
<dbReference type="RefSeq" id="WP_268612274.1">
    <property type="nucleotide sequence ID" value="NZ_CP113797.1"/>
</dbReference>
<protein>
    <submittedName>
        <fullName evidence="2">Helix-turn-helix transcriptional regulator</fullName>
    </submittedName>
</protein>
<gene>
    <name evidence="2" type="ORF">OXH18_09215</name>
</gene>
<dbReference type="GO" id="GO:0003677">
    <property type="term" value="F:DNA binding"/>
    <property type="evidence" value="ECO:0007669"/>
    <property type="project" value="InterPro"/>
</dbReference>
<dbReference type="Gene3D" id="1.10.260.40">
    <property type="entry name" value="lambda repressor-like DNA-binding domains"/>
    <property type="match status" value="1"/>
</dbReference>
<dbReference type="KEGG" id="tsin:OXH18_09215"/>
<dbReference type="InterPro" id="IPR010982">
    <property type="entry name" value="Lambda_DNA-bd_dom_sf"/>
</dbReference>
<dbReference type="InterPro" id="IPR001387">
    <property type="entry name" value="Cro/C1-type_HTH"/>
</dbReference>
<sequence>MVKPLNRWETKYDKNLYEYDLHTVLQPPSRSIALPTDNSLEPVVAMAGINPLPGDQLDLAHQGHPGMKLVEEILTANYQAQLADFLRDRSVLLNLVTNQLFQHLLKIYRHKVETLIQTDGIDAIDISLPHFKLVTHRSQKHKTLELVFDDQQIKNYLRKSLADFFNHTQFWHELAKTIGVNLVLQTIARLETKLGTQTFDTLPPESLVRSVKQELASLDASVLLEQLNFFVQVYVHDITRNIIQGFHLPTCSPQEIEKLLGLRQRPVASSHTSLSLDPVILMPTAIPIASSIRAQLRPDLWQQSDAALAVFRYRSKTNPNNYIEHYITNLGDVALLPWEAAEQIINKFGFDTVKLQLIFAARAMEEQEPWNSTFTLKATDIIRYLGWDRNHSTSLPEKRNAVASTAHALSCLLVKSVWVEGRGKRTVDASTPIGRMWDVLIDPHGQIDWVTGKIERPDEVYITVSPGLWTKHFLNRAGSKAKEALYQFGYLAKDILRIDPYHNEIALRLAIQLTLDARVRVRNQNPYDYRVLSLLEDVLPRTEIDKALLDKHKARDLKSRWNNALKLLMNLGWQIEFDPVTYPDWLQPSSMAAKPDDWRKIKVIERLLQAKLTIKPPHPIPSLLAKITEPKVPRRLESAPRNELIGAQLREGREKLGWSRKQLGGFLNISADYIGKLERGDRMIPTELEPRLRRLLHL</sequence>
<dbReference type="CDD" id="cd00093">
    <property type="entry name" value="HTH_XRE"/>
    <property type="match status" value="1"/>
</dbReference>
<evidence type="ECO:0000313" key="2">
    <source>
        <dbReference type="EMBL" id="WAL62146.1"/>
    </source>
</evidence>
<dbReference type="AlphaFoldDB" id="A0A9E9C6D0"/>